<dbReference type="Gene3D" id="1.20.58.340">
    <property type="entry name" value="Magnesium transport protein CorA, transmembrane region"/>
    <property type="match status" value="1"/>
</dbReference>
<dbReference type="InterPro" id="IPR002523">
    <property type="entry name" value="MgTranspt_CorA/ZnTranspt_ZntB"/>
</dbReference>
<reference evidence="6 8" key="1">
    <citation type="journal article" date="2020" name="Stud. Mycol.">
        <title>101 Dothideomycetes genomes: a test case for predicting lifestyles and emergence of pathogens.</title>
        <authorList>
            <person name="Haridas S."/>
            <person name="Albert R."/>
            <person name="Binder M."/>
            <person name="Bloem J."/>
            <person name="Labutti K."/>
            <person name="Salamov A."/>
            <person name="Andreopoulos B."/>
            <person name="Baker S."/>
            <person name="Barry K."/>
            <person name="Bills G."/>
            <person name="Bluhm B."/>
            <person name="Cannon C."/>
            <person name="Castanera R."/>
            <person name="Culley D."/>
            <person name="Daum C."/>
            <person name="Ezra D."/>
            <person name="Gonzalez J."/>
            <person name="Henrissat B."/>
            <person name="Kuo A."/>
            <person name="Liang C."/>
            <person name="Lipzen A."/>
            <person name="Lutzoni F."/>
            <person name="Magnuson J."/>
            <person name="Mondo S."/>
            <person name="Nolan M."/>
            <person name="Ohm R."/>
            <person name="Pangilinan J."/>
            <person name="Park H.-J."/>
            <person name="Ramirez L."/>
            <person name="Alfaro M."/>
            <person name="Sun H."/>
            <person name="Tritt A."/>
            <person name="Yoshinaga Y."/>
            <person name="Zwiers L.-H."/>
            <person name="Turgeon B."/>
            <person name="Goodwin S."/>
            <person name="Spatafora J."/>
            <person name="Crous P."/>
            <person name="Grigoriev I."/>
        </authorList>
    </citation>
    <scope>NUCLEOTIDE SEQUENCE</scope>
    <source>
        <strain evidence="6 8">CBS 304.34</strain>
    </source>
</reference>
<sequence>KFPQSIAHLHNDYGQYQEPELMVHDVFYALDELFQLSAASIDQVLELLEDRIRRLMLGQSPTELPELLLAKAYVDDLRRSVRDTLDIVRHRGSSHWPRTKDSRLARKAERAANDLESKYVSLHRRCEECSDQCSNGITILANAGAREQTQKAIEQTDKVTKLTFLAYVFVPMSFSASFFGMN</sequence>
<keyword evidence="5" id="KW-0175">Coiled coil</keyword>
<dbReference type="EMBL" id="MU003714">
    <property type="protein sequence ID" value="KAF2804363.1"/>
    <property type="molecule type" value="Genomic_DNA"/>
</dbReference>
<dbReference type="Pfam" id="PF01544">
    <property type="entry name" value="CorA"/>
    <property type="match status" value="1"/>
</dbReference>
<comment type="subcellular location">
    <subcellularLocation>
        <location evidence="1">Membrane</location>
        <topology evidence="1">Multi-pass membrane protein</topology>
    </subcellularLocation>
</comment>
<dbReference type="RefSeq" id="XP_033571327.1">
    <property type="nucleotide sequence ID" value="XM_033714622.1"/>
</dbReference>
<accession>A0A6A6Y756</accession>
<evidence type="ECO:0000256" key="2">
    <source>
        <dbReference type="ARBA" id="ARBA00022692"/>
    </source>
</evidence>
<dbReference type="SUPFAM" id="SSF144083">
    <property type="entry name" value="Magnesium transport protein CorA, transmembrane region"/>
    <property type="match status" value="1"/>
</dbReference>
<dbReference type="OrthoDB" id="3231000at2759"/>
<dbReference type="GO" id="GO:0046873">
    <property type="term" value="F:metal ion transmembrane transporter activity"/>
    <property type="evidence" value="ECO:0007669"/>
    <property type="project" value="InterPro"/>
</dbReference>
<evidence type="ECO:0000313" key="6">
    <source>
        <dbReference type="EMBL" id="KAF2804363.1"/>
    </source>
</evidence>
<evidence type="ECO:0008006" key="9">
    <source>
        <dbReference type="Google" id="ProtNLM"/>
    </source>
</evidence>
<dbReference type="GeneID" id="54455515"/>
<evidence type="ECO:0000313" key="7">
    <source>
        <dbReference type="Proteomes" id="UP000504636"/>
    </source>
</evidence>
<gene>
    <name evidence="6 8" type="ORF">BDZ99DRAFT_356464</name>
</gene>
<evidence type="ECO:0000313" key="8">
    <source>
        <dbReference type="RefSeq" id="XP_033571327.1"/>
    </source>
</evidence>
<feature type="non-terminal residue" evidence="6">
    <location>
        <position position="1"/>
    </location>
</feature>
<feature type="non-terminal residue" evidence="6">
    <location>
        <position position="182"/>
    </location>
</feature>
<protein>
    <recommendedName>
        <fullName evidence="9">Cora-domain-containing protein</fullName>
    </recommendedName>
</protein>
<dbReference type="InterPro" id="IPR045863">
    <property type="entry name" value="CorA_TM1_TM2"/>
</dbReference>
<reference evidence="8" key="2">
    <citation type="submission" date="2020-04" db="EMBL/GenBank/DDBJ databases">
        <authorList>
            <consortium name="NCBI Genome Project"/>
        </authorList>
    </citation>
    <scope>NUCLEOTIDE SEQUENCE</scope>
    <source>
        <strain evidence="8">CBS 304.34</strain>
    </source>
</reference>
<evidence type="ECO:0000256" key="4">
    <source>
        <dbReference type="ARBA" id="ARBA00023136"/>
    </source>
</evidence>
<evidence type="ECO:0000256" key="1">
    <source>
        <dbReference type="ARBA" id="ARBA00004141"/>
    </source>
</evidence>
<reference evidence="8" key="3">
    <citation type="submission" date="2025-04" db="UniProtKB">
        <authorList>
            <consortium name="RefSeq"/>
        </authorList>
    </citation>
    <scope>IDENTIFICATION</scope>
    <source>
        <strain evidence="8">CBS 304.34</strain>
    </source>
</reference>
<dbReference type="GO" id="GO:0016020">
    <property type="term" value="C:membrane"/>
    <property type="evidence" value="ECO:0007669"/>
    <property type="project" value="UniProtKB-SubCell"/>
</dbReference>
<name>A0A6A6Y756_9PEZI</name>
<keyword evidence="2" id="KW-0812">Transmembrane</keyword>
<keyword evidence="7" id="KW-1185">Reference proteome</keyword>
<dbReference type="Proteomes" id="UP000504636">
    <property type="component" value="Unplaced"/>
</dbReference>
<evidence type="ECO:0000256" key="5">
    <source>
        <dbReference type="SAM" id="Coils"/>
    </source>
</evidence>
<proteinExistence type="predicted"/>
<keyword evidence="4" id="KW-0472">Membrane</keyword>
<feature type="coiled-coil region" evidence="5">
    <location>
        <begin position="105"/>
        <end position="132"/>
    </location>
</feature>
<evidence type="ECO:0000256" key="3">
    <source>
        <dbReference type="ARBA" id="ARBA00022989"/>
    </source>
</evidence>
<keyword evidence="3" id="KW-1133">Transmembrane helix</keyword>
<organism evidence="6">
    <name type="scientific">Mytilinidion resinicola</name>
    <dbReference type="NCBI Taxonomy" id="574789"/>
    <lineage>
        <taxon>Eukaryota</taxon>
        <taxon>Fungi</taxon>
        <taxon>Dikarya</taxon>
        <taxon>Ascomycota</taxon>
        <taxon>Pezizomycotina</taxon>
        <taxon>Dothideomycetes</taxon>
        <taxon>Pleosporomycetidae</taxon>
        <taxon>Mytilinidiales</taxon>
        <taxon>Mytilinidiaceae</taxon>
        <taxon>Mytilinidion</taxon>
    </lineage>
</organism>
<dbReference type="AlphaFoldDB" id="A0A6A6Y756"/>